<accession>A0A1N6UVP5</accession>
<dbReference type="InterPro" id="IPR051461">
    <property type="entry name" value="UPF0750_membrane"/>
</dbReference>
<comment type="subcellular location">
    <subcellularLocation>
        <location evidence="1">Cell membrane</location>
        <topology evidence="1">Multi-pass membrane protein</topology>
    </subcellularLocation>
</comment>
<dbReference type="STRING" id="159291.SAMN05920897_11326"/>
<keyword evidence="4 6" id="KW-1133">Transmembrane helix</keyword>
<feature type="transmembrane region" description="Helical" evidence="6">
    <location>
        <begin position="46"/>
        <end position="69"/>
    </location>
</feature>
<keyword evidence="5 6" id="KW-0472">Membrane</keyword>
<dbReference type="OrthoDB" id="9779786at2"/>
<feature type="transmembrane region" description="Helical" evidence="6">
    <location>
        <begin position="179"/>
        <end position="197"/>
    </location>
</feature>
<evidence type="ECO:0000256" key="3">
    <source>
        <dbReference type="ARBA" id="ARBA00022692"/>
    </source>
</evidence>
<evidence type="ECO:0000256" key="5">
    <source>
        <dbReference type="ARBA" id="ARBA00023136"/>
    </source>
</evidence>
<protein>
    <submittedName>
        <fullName evidence="8">Uncharacterized membrane-anchored protein YitT, contains DUF161 and DUF2179 domains</fullName>
    </submittedName>
</protein>
<name>A0A1N6UVP5_9SPIO</name>
<dbReference type="GO" id="GO:0005886">
    <property type="term" value="C:plasma membrane"/>
    <property type="evidence" value="ECO:0007669"/>
    <property type="project" value="UniProtKB-SubCell"/>
</dbReference>
<dbReference type="InterPro" id="IPR015867">
    <property type="entry name" value="N-reg_PII/ATP_PRibTrfase_C"/>
</dbReference>
<sequence length="288" mass="30694">MSTLVTRVAKTLRSYLFLTGGLTLGALGWAGFIIPAGIIGGGATGIATVIHFLTGLDIGAAALAINLFLIALSMRIIGASFGIKTIYAITVFSLLLSLVSRQVTGPILAEPMMAMVTGSILAGVGSGIVFLNGGSTGGSDIIAMVINKYRNISLGRLLLCIDTLIISSSFFLFRSLETMIYGFVCMAILTYTVDLIINGTNETVQFFIFSRRHRELQHHIIHVARRGLTILPGVGGYSGQEVKVLMVIARKSESQVVLRLIKEIDPEAFITMGTVSGVYGQGFDTIKA</sequence>
<dbReference type="Pfam" id="PF02588">
    <property type="entry name" value="YitT_membrane"/>
    <property type="match status" value="1"/>
</dbReference>
<dbReference type="PANTHER" id="PTHR33545:SF5">
    <property type="entry name" value="UPF0750 MEMBRANE PROTEIN YITT"/>
    <property type="match status" value="1"/>
</dbReference>
<dbReference type="RefSeq" id="WP_076489238.1">
    <property type="nucleotide sequence ID" value="NZ_FTMS01000013.1"/>
</dbReference>
<organism evidence="8 9">
    <name type="scientific">Alkalispirochaeta americana</name>
    <dbReference type="NCBI Taxonomy" id="159291"/>
    <lineage>
        <taxon>Bacteria</taxon>
        <taxon>Pseudomonadati</taxon>
        <taxon>Spirochaetota</taxon>
        <taxon>Spirochaetia</taxon>
        <taxon>Spirochaetales</taxon>
        <taxon>Spirochaetaceae</taxon>
        <taxon>Alkalispirochaeta</taxon>
    </lineage>
</organism>
<feature type="transmembrane region" description="Helical" evidence="6">
    <location>
        <begin position="154"/>
        <end position="173"/>
    </location>
</feature>
<keyword evidence="3 6" id="KW-0812">Transmembrane</keyword>
<evidence type="ECO:0000313" key="9">
    <source>
        <dbReference type="Proteomes" id="UP000186400"/>
    </source>
</evidence>
<dbReference type="PIRSF" id="PIRSF006483">
    <property type="entry name" value="Membrane_protein_YitT"/>
    <property type="match status" value="1"/>
</dbReference>
<dbReference type="EMBL" id="FTMS01000013">
    <property type="protein sequence ID" value="SIQ69296.1"/>
    <property type="molecule type" value="Genomic_DNA"/>
</dbReference>
<evidence type="ECO:0000259" key="7">
    <source>
        <dbReference type="Pfam" id="PF10035"/>
    </source>
</evidence>
<gene>
    <name evidence="8" type="ORF">SAMN05920897_11326</name>
</gene>
<evidence type="ECO:0000256" key="1">
    <source>
        <dbReference type="ARBA" id="ARBA00004651"/>
    </source>
</evidence>
<reference evidence="8 9" key="1">
    <citation type="submission" date="2017-01" db="EMBL/GenBank/DDBJ databases">
        <authorList>
            <person name="Mah S.A."/>
            <person name="Swanson W.J."/>
            <person name="Moy G.W."/>
            <person name="Vacquier V.D."/>
        </authorList>
    </citation>
    <scope>NUCLEOTIDE SEQUENCE [LARGE SCALE GENOMIC DNA]</scope>
    <source>
        <strain evidence="8 9">ASpG1</strain>
    </source>
</reference>
<evidence type="ECO:0000256" key="4">
    <source>
        <dbReference type="ARBA" id="ARBA00022989"/>
    </source>
</evidence>
<evidence type="ECO:0000313" key="8">
    <source>
        <dbReference type="EMBL" id="SIQ69296.1"/>
    </source>
</evidence>
<dbReference type="InterPro" id="IPR019264">
    <property type="entry name" value="DUF2179"/>
</dbReference>
<evidence type="ECO:0000256" key="6">
    <source>
        <dbReference type="SAM" id="Phobius"/>
    </source>
</evidence>
<dbReference type="InterPro" id="IPR003740">
    <property type="entry name" value="YitT"/>
</dbReference>
<dbReference type="Pfam" id="PF10035">
    <property type="entry name" value="DUF2179"/>
    <property type="match status" value="1"/>
</dbReference>
<dbReference type="Gene3D" id="3.30.70.120">
    <property type="match status" value="1"/>
</dbReference>
<feature type="transmembrane region" description="Helical" evidence="6">
    <location>
        <begin position="112"/>
        <end position="133"/>
    </location>
</feature>
<keyword evidence="2" id="KW-1003">Cell membrane</keyword>
<evidence type="ECO:0000256" key="2">
    <source>
        <dbReference type="ARBA" id="ARBA00022475"/>
    </source>
</evidence>
<dbReference type="AlphaFoldDB" id="A0A1N6UVP5"/>
<feature type="transmembrane region" description="Helical" evidence="6">
    <location>
        <begin position="81"/>
        <end position="100"/>
    </location>
</feature>
<feature type="domain" description="DUF2179" evidence="7">
    <location>
        <begin position="226"/>
        <end position="280"/>
    </location>
</feature>
<keyword evidence="9" id="KW-1185">Reference proteome</keyword>
<dbReference type="CDD" id="cd16380">
    <property type="entry name" value="YitT_C"/>
    <property type="match status" value="1"/>
</dbReference>
<feature type="transmembrane region" description="Helical" evidence="6">
    <location>
        <begin position="12"/>
        <end position="34"/>
    </location>
</feature>
<dbReference type="Proteomes" id="UP000186400">
    <property type="component" value="Unassembled WGS sequence"/>
</dbReference>
<proteinExistence type="predicted"/>
<dbReference type="PANTHER" id="PTHR33545">
    <property type="entry name" value="UPF0750 MEMBRANE PROTEIN YITT-RELATED"/>
    <property type="match status" value="1"/>
</dbReference>